<gene>
    <name evidence="2" type="ORF">A2725_02990</name>
</gene>
<evidence type="ECO:0000313" key="3">
    <source>
        <dbReference type="Proteomes" id="UP000177067"/>
    </source>
</evidence>
<dbReference type="Proteomes" id="UP000177067">
    <property type="component" value="Unassembled WGS sequence"/>
</dbReference>
<dbReference type="AlphaFoldDB" id="A0A1F6LH36"/>
<evidence type="ECO:0000256" key="1">
    <source>
        <dbReference type="SAM" id="SignalP"/>
    </source>
</evidence>
<sequence>MGKSMKTSGLICMIIMFMSVSSAMAADDTSLSETNKLALQQLLGDNTSAQDNGGYSELEKTCKMLWDAKGHAQIQLDDWTYNCSFGDISQFTCNYWISYYTDMRDKAQALYKFWKCADHFGPSRTSTWSEGSIGDLDTIKEYDELVFALDDMLSPNTFQP</sequence>
<proteinExistence type="predicted"/>
<reference evidence="2 3" key="1">
    <citation type="journal article" date="2016" name="Nat. Commun.">
        <title>Thousands of microbial genomes shed light on interconnected biogeochemical processes in an aquifer system.</title>
        <authorList>
            <person name="Anantharaman K."/>
            <person name="Brown C.T."/>
            <person name="Hug L.A."/>
            <person name="Sharon I."/>
            <person name="Castelle C.J."/>
            <person name="Probst A.J."/>
            <person name="Thomas B.C."/>
            <person name="Singh A."/>
            <person name="Wilkins M.J."/>
            <person name="Karaoz U."/>
            <person name="Brodie E.L."/>
            <person name="Williams K.H."/>
            <person name="Hubbard S.S."/>
            <person name="Banfield J.F."/>
        </authorList>
    </citation>
    <scope>NUCLEOTIDE SEQUENCE [LARGE SCALE GENOMIC DNA]</scope>
</reference>
<protein>
    <submittedName>
        <fullName evidence="2">Uncharacterized protein</fullName>
    </submittedName>
</protein>
<evidence type="ECO:0000313" key="2">
    <source>
        <dbReference type="EMBL" id="OGH58639.1"/>
    </source>
</evidence>
<feature type="chain" id="PRO_5009525296" evidence="1">
    <location>
        <begin position="26"/>
        <end position="160"/>
    </location>
</feature>
<feature type="signal peptide" evidence="1">
    <location>
        <begin position="1"/>
        <end position="25"/>
    </location>
</feature>
<accession>A0A1F6LH36</accession>
<dbReference type="EMBL" id="MFPS01000009">
    <property type="protein sequence ID" value="OGH58639.1"/>
    <property type="molecule type" value="Genomic_DNA"/>
</dbReference>
<name>A0A1F6LH36_9BACT</name>
<keyword evidence="1" id="KW-0732">Signal</keyword>
<comment type="caution">
    <text evidence="2">The sequence shown here is derived from an EMBL/GenBank/DDBJ whole genome shotgun (WGS) entry which is preliminary data.</text>
</comment>
<organism evidence="2 3">
    <name type="scientific">Candidatus Magasanikbacteria bacterium RIFCSPHIGHO2_01_FULL_33_34</name>
    <dbReference type="NCBI Taxonomy" id="1798671"/>
    <lineage>
        <taxon>Bacteria</taxon>
        <taxon>Candidatus Magasanikiibacteriota</taxon>
    </lineage>
</organism>